<dbReference type="EMBL" id="BAAARK010000003">
    <property type="protein sequence ID" value="GAA2652350.1"/>
    <property type="molecule type" value="Genomic_DNA"/>
</dbReference>
<evidence type="ECO:0000256" key="1">
    <source>
        <dbReference type="SAM" id="MobiDB-lite"/>
    </source>
</evidence>
<gene>
    <name evidence="2" type="ORF">GCM10009864_16120</name>
</gene>
<dbReference type="Proteomes" id="UP001500994">
    <property type="component" value="Unassembled WGS sequence"/>
</dbReference>
<organism evidence="2 3">
    <name type="scientific">Streptomyces lunalinharesii</name>
    <dbReference type="NCBI Taxonomy" id="333384"/>
    <lineage>
        <taxon>Bacteria</taxon>
        <taxon>Bacillati</taxon>
        <taxon>Actinomycetota</taxon>
        <taxon>Actinomycetes</taxon>
        <taxon>Kitasatosporales</taxon>
        <taxon>Streptomycetaceae</taxon>
        <taxon>Streptomyces</taxon>
    </lineage>
</organism>
<keyword evidence="3" id="KW-1185">Reference proteome</keyword>
<proteinExistence type="predicted"/>
<accession>A0ABP6DX81</accession>
<feature type="region of interest" description="Disordered" evidence="1">
    <location>
        <begin position="1"/>
        <end position="64"/>
    </location>
</feature>
<name>A0ABP6DX81_9ACTN</name>
<evidence type="ECO:0008006" key="4">
    <source>
        <dbReference type="Google" id="ProtNLM"/>
    </source>
</evidence>
<protein>
    <recommendedName>
        <fullName evidence="4">Transposase</fullName>
    </recommendedName>
</protein>
<evidence type="ECO:0000313" key="2">
    <source>
        <dbReference type="EMBL" id="GAA2652350.1"/>
    </source>
</evidence>
<evidence type="ECO:0000313" key="3">
    <source>
        <dbReference type="Proteomes" id="UP001500994"/>
    </source>
</evidence>
<sequence length="64" mass="6961">MRLIEEQAGHEKGSDKVGKVEERKRIGRTPLQQGARDGNGSGKVGTARKPKGRIAPAKVRAERI</sequence>
<comment type="caution">
    <text evidence="2">The sequence shown here is derived from an EMBL/GenBank/DDBJ whole genome shotgun (WGS) entry which is preliminary data.</text>
</comment>
<reference evidence="3" key="1">
    <citation type="journal article" date="2019" name="Int. J. Syst. Evol. Microbiol.">
        <title>The Global Catalogue of Microorganisms (GCM) 10K type strain sequencing project: providing services to taxonomists for standard genome sequencing and annotation.</title>
        <authorList>
            <consortium name="The Broad Institute Genomics Platform"/>
            <consortium name="The Broad Institute Genome Sequencing Center for Infectious Disease"/>
            <person name="Wu L."/>
            <person name="Ma J."/>
        </authorList>
    </citation>
    <scope>NUCLEOTIDE SEQUENCE [LARGE SCALE GENOMIC DNA]</scope>
    <source>
        <strain evidence="3">JCM 16374</strain>
    </source>
</reference>
<feature type="compositionally biased region" description="Basic and acidic residues" evidence="1">
    <location>
        <begin position="1"/>
        <end position="24"/>
    </location>
</feature>